<keyword evidence="2" id="KW-1185">Reference proteome</keyword>
<reference evidence="1 2" key="1">
    <citation type="submission" date="2015-07" db="EMBL/GenBank/DDBJ databases">
        <title>The genome of Habropoda laboriosa.</title>
        <authorList>
            <person name="Pan H."/>
            <person name="Kapheim K."/>
        </authorList>
    </citation>
    <scope>NUCLEOTIDE SEQUENCE [LARGE SCALE GENOMIC DNA]</scope>
    <source>
        <strain evidence="1">0110345459</strain>
    </source>
</reference>
<evidence type="ECO:0000313" key="1">
    <source>
        <dbReference type="EMBL" id="KOC59641.1"/>
    </source>
</evidence>
<dbReference type="STRING" id="597456.A0A0L7QM88"/>
<name>A0A0L7QM88_9HYME</name>
<sequence length="130" mass="15472">MGSRIIYPVYLPNRLTSANYLRCEKHGYIYFMRDGSPLHFTTLVREFCNITCLYHTGYLERPALDLWPPRSPDLNPLGFFLWSAVKKFVYRSDQQIRSVQELKTHITEFFLKSFIVYKICQTFVDRFTAI</sequence>
<accession>A0A0L7QM88</accession>
<dbReference type="PANTHER" id="PTHR47326:SF1">
    <property type="entry name" value="HTH PSQ-TYPE DOMAIN-CONTAINING PROTEIN"/>
    <property type="match status" value="1"/>
</dbReference>
<dbReference type="InterPro" id="IPR036397">
    <property type="entry name" value="RNaseH_sf"/>
</dbReference>
<evidence type="ECO:0000313" key="2">
    <source>
        <dbReference type="Proteomes" id="UP000053825"/>
    </source>
</evidence>
<dbReference type="GO" id="GO:0003676">
    <property type="term" value="F:nucleic acid binding"/>
    <property type="evidence" value="ECO:0007669"/>
    <property type="project" value="InterPro"/>
</dbReference>
<dbReference type="Proteomes" id="UP000053825">
    <property type="component" value="Unassembled WGS sequence"/>
</dbReference>
<dbReference type="EMBL" id="KQ414902">
    <property type="protein sequence ID" value="KOC59641.1"/>
    <property type="molecule type" value="Genomic_DNA"/>
</dbReference>
<proteinExistence type="predicted"/>
<protein>
    <recommendedName>
        <fullName evidence="3">Transposable element Tc3 transposase</fullName>
    </recommendedName>
</protein>
<gene>
    <name evidence="1" type="ORF">WH47_11071</name>
</gene>
<dbReference type="PANTHER" id="PTHR47326">
    <property type="entry name" value="TRANSPOSABLE ELEMENT TC3 TRANSPOSASE-LIKE PROTEIN"/>
    <property type="match status" value="1"/>
</dbReference>
<dbReference type="Gene3D" id="3.30.420.10">
    <property type="entry name" value="Ribonuclease H-like superfamily/Ribonuclease H"/>
    <property type="match status" value="1"/>
</dbReference>
<organism evidence="1 2">
    <name type="scientific">Habropoda laboriosa</name>
    <dbReference type="NCBI Taxonomy" id="597456"/>
    <lineage>
        <taxon>Eukaryota</taxon>
        <taxon>Metazoa</taxon>
        <taxon>Ecdysozoa</taxon>
        <taxon>Arthropoda</taxon>
        <taxon>Hexapoda</taxon>
        <taxon>Insecta</taxon>
        <taxon>Pterygota</taxon>
        <taxon>Neoptera</taxon>
        <taxon>Endopterygota</taxon>
        <taxon>Hymenoptera</taxon>
        <taxon>Apocrita</taxon>
        <taxon>Aculeata</taxon>
        <taxon>Apoidea</taxon>
        <taxon>Anthophila</taxon>
        <taxon>Apidae</taxon>
        <taxon>Habropoda</taxon>
    </lineage>
</organism>
<dbReference type="AlphaFoldDB" id="A0A0L7QM88"/>
<evidence type="ECO:0008006" key="3">
    <source>
        <dbReference type="Google" id="ProtNLM"/>
    </source>
</evidence>